<sequence length="63" mass="7326">MVSDWNPQAVVEAIREVMGDFWDDRIEEANRILEMLSSTVEEPLDLVKLSLDERDYLKCAVIE</sequence>
<dbReference type="Proteomes" id="UP001196413">
    <property type="component" value="Unassembled WGS sequence"/>
</dbReference>
<protein>
    <submittedName>
        <fullName evidence="1">Uncharacterized protein</fullName>
    </submittedName>
</protein>
<organism evidence="1 2">
    <name type="scientific">Parelaphostrongylus tenuis</name>
    <name type="common">Meningeal worm</name>
    <dbReference type="NCBI Taxonomy" id="148309"/>
    <lineage>
        <taxon>Eukaryota</taxon>
        <taxon>Metazoa</taxon>
        <taxon>Ecdysozoa</taxon>
        <taxon>Nematoda</taxon>
        <taxon>Chromadorea</taxon>
        <taxon>Rhabditida</taxon>
        <taxon>Rhabditina</taxon>
        <taxon>Rhabditomorpha</taxon>
        <taxon>Strongyloidea</taxon>
        <taxon>Metastrongylidae</taxon>
        <taxon>Parelaphostrongylus</taxon>
    </lineage>
</organism>
<evidence type="ECO:0000313" key="1">
    <source>
        <dbReference type="EMBL" id="KAJ1356959.1"/>
    </source>
</evidence>
<reference evidence="1" key="1">
    <citation type="submission" date="2021-06" db="EMBL/GenBank/DDBJ databases">
        <title>Parelaphostrongylus tenuis whole genome reference sequence.</title>
        <authorList>
            <person name="Garwood T.J."/>
            <person name="Larsen P.A."/>
            <person name="Fountain-Jones N.M."/>
            <person name="Garbe J.R."/>
            <person name="Macchietto M.G."/>
            <person name="Kania S.A."/>
            <person name="Gerhold R.W."/>
            <person name="Richards J.E."/>
            <person name="Wolf T.M."/>
        </authorList>
    </citation>
    <scope>NUCLEOTIDE SEQUENCE</scope>
    <source>
        <strain evidence="1">MNPRO001-30</strain>
        <tissue evidence="1">Meninges</tissue>
    </source>
</reference>
<proteinExistence type="predicted"/>
<evidence type="ECO:0000313" key="2">
    <source>
        <dbReference type="Proteomes" id="UP001196413"/>
    </source>
</evidence>
<gene>
    <name evidence="1" type="ORF">KIN20_014949</name>
</gene>
<dbReference type="AlphaFoldDB" id="A0AAD5N000"/>
<accession>A0AAD5N000</accession>
<keyword evidence="2" id="KW-1185">Reference proteome</keyword>
<comment type="caution">
    <text evidence="1">The sequence shown here is derived from an EMBL/GenBank/DDBJ whole genome shotgun (WGS) entry which is preliminary data.</text>
</comment>
<feature type="non-terminal residue" evidence="1">
    <location>
        <position position="63"/>
    </location>
</feature>
<name>A0AAD5N000_PARTN</name>
<dbReference type="EMBL" id="JAHQIW010002979">
    <property type="protein sequence ID" value="KAJ1356959.1"/>
    <property type="molecule type" value="Genomic_DNA"/>
</dbReference>